<gene>
    <name evidence="2" type="ORF">HF966_07880</name>
</gene>
<evidence type="ECO:0000259" key="1">
    <source>
        <dbReference type="PROSITE" id="PS50879"/>
    </source>
</evidence>
<dbReference type="CDD" id="cd09279">
    <property type="entry name" value="RNase_HI_like"/>
    <property type="match status" value="1"/>
</dbReference>
<dbReference type="EMBL" id="JAAXPO010000010">
    <property type="protein sequence ID" value="NKZ19090.1"/>
    <property type="molecule type" value="Genomic_DNA"/>
</dbReference>
<reference evidence="2 3" key="1">
    <citation type="submission" date="2020-04" db="EMBL/GenBank/DDBJ databases">
        <title>MicrobeNet Type strains.</title>
        <authorList>
            <person name="Nicholson A.C."/>
        </authorList>
    </citation>
    <scope>NUCLEOTIDE SEQUENCE [LARGE SCALE GENOMIC DNA]</scope>
    <source>
        <strain evidence="2 3">CCUG 54536</strain>
    </source>
</reference>
<organism evidence="2 3">
    <name type="scientific">Leuconostoc holzapfelii</name>
    <dbReference type="NCBI Taxonomy" id="434464"/>
    <lineage>
        <taxon>Bacteria</taxon>
        <taxon>Bacillati</taxon>
        <taxon>Bacillota</taxon>
        <taxon>Bacilli</taxon>
        <taxon>Lactobacillales</taxon>
        <taxon>Lactobacillaceae</taxon>
        <taxon>Leuconostoc</taxon>
    </lineage>
</organism>
<accession>A0A846ZI03</accession>
<dbReference type="Gene3D" id="3.30.420.10">
    <property type="entry name" value="Ribonuclease H-like superfamily/Ribonuclease H"/>
    <property type="match status" value="1"/>
</dbReference>
<dbReference type="InterPro" id="IPR002156">
    <property type="entry name" value="RNaseH_domain"/>
</dbReference>
<dbReference type="GO" id="GO:0003676">
    <property type="term" value="F:nucleic acid binding"/>
    <property type="evidence" value="ECO:0007669"/>
    <property type="project" value="InterPro"/>
</dbReference>
<dbReference type="RefSeq" id="WP_168677718.1">
    <property type="nucleotide sequence ID" value="NZ_BPKV01000014.1"/>
</dbReference>
<protein>
    <submittedName>
        <fullName evidence="2">Ribonuclease HI family protein</fullName>
    </submittedName>
</protein>
<dbReference type="AlphaFoldDB" id="A0A846ZI03"/>
<proteinExistence type="predicted"/>
<dbReference type="InterPro" id="IPR036397">
    <property type="entry name" value="RNaseH_sf"/>
</dbReference>
<sequence length="130" mass="14731">MLTLYVDAAREPNTGLSAAGAVLIQQKAQQQFKSPVFQSLDNHAAEFQGLIWALEQLTDHQDILTVYSDSKLLIEALHKHYAKHYQDEVDRILSLLASHRLVFSQWLPEKDNLGAHNLALQALKNRQTND</sequence>
<dbReference type="GO" id="GO:0004523">
    <property type="term" value="F:RNA-DNA hybrid ribonuclease activity"/>
    <property type="evidence" value="ECO:0007669"/>
    <property type="project" value="InterPro"/>
</dbReference>
<dbReference type="PROSITE" id="PS50879">
    <property type="entry name" value="RNASE_H_1"/>
    <property type="match status" value="1"/>
</dbReference>
<evidence type="ECO:0000313" key="3">
    <source>
        <dbReference type="Proteomes" id="UP000590460"/>
    </source>
</evidence>
<evidence type="ECO:0000313" key="2">
    <source>
        <dbReference type="EMBL" id="NKZ19090.1"/>
    </source>
</evidence>
<dbReference type="SUPFAM" id="SSF53098">
    <property type="entry name" value="Ribonuclease H-like"/>
    <property type="match status" value="1"/>
</dbReference>
<comment type="caution">
    <text evidence="2">The sequence shown here is derived from an EMBL/GenBank/DDBJ whole genome shotgun (WGS) entry which is preliminary data.</text>
</comment>
<dbReference type="Pfam" id="PF00075">
    <property type="entry name" value="RNase_H"/>
    <property type="match status" value="1"/>
</dbReference>
<dbReference type="InterPro" id="IPR012337">
    <property type="entry name" value="RNaseH-like_sf"/>
</dbReference>
<feature type="domain" description="RNase H type-1" evidence="1">
    <location>
        <begin position="1"/>
        <end position="129"/>
    </location>
</feature>
<name>A0A846ZI03_9LACO</name>
<dbReference type="Proteomes" id="UP000590460">
    <property type="component" value="Unassembled WGS sequence"/>
</dbReference>